<reference evidence="5 6" key="1">
    <citation type="submission" date="2020-08" db="EMBL/GenBank/DDBJ databases">
        <title>Genomic Encyclopedia of Type Strains, Phase III (KMG-III): the genomes of soil and plant-associated and newly described type strains.</title>
        <authorList>
            <person name="Whitman W."/>
        </authorList>
    </citation>
    <scope>NUCLEOTIDE SEQUENCE [LARGE SCALE GENOMIC DNA]</scope>
    <source>
        <strain evidence="5 6">CECT 8356</strain>
    </source>
</reference>
<sequence>MKSDDGFVEDPLTILRSALAESEINTERVRVVGERLRDLLSMSRSVTAQLELSTVLREVVIAATRLVGVPYGAIGVIGSDGSFTEFIHVGVSADDVQKIGHIPQGRGLLGAVVRDAHTIRLPDLAEDPRFAGFPTHHPQMVAFLGVPVRTRTEVYGNLYLTSPEVGNFTAEDERIIEALAATAGVAIENARAYERSRRERRLSAALSRVATALLDPHQSDALKVVASECASVIDSATVAVVVPDTDPRLLRVRVASGPLSAALRDATFDRADSLALRAMQLGEVVADDGPVRDYAGGVLQLGPTAAVTLIARGETIGALCVSKKVNSHPFSGEEVDIVGEFAAQAGLAVSLSWAREDQEQLRLIEDRARIARDLHDHVIQRLFATGLALEHAAETSIDQSASLRQHVASIDAAVSDIRTAISALRTPSKLADRPLRVEVFELVEELTSALGLRPSVMFAGPVDTLILGGLREDVMAVVREGLTNVARHAKATRCTLSISADDTSTVITVEDDGIGAGDAPGRGSGTTNLHARALARGGTSDLMPNRLGGLTLRWQSPVRRDSAAPS</sequence>
<dbReference type="Gene3D" id="1.20.5.1930">
    <property type="match status" value="1"/>
</dbReference>
<evidence type="ECO:0000313" key="5">
    <source>
        <dbReference type="EMBL" id="MBB3158326.1"/>
    </source>
</evidence>
<dbReference type="AlphaFoldDB" id="A0A7W5CIK1"/>
<dbReference type="PANTHER" id="PTHR24421:SF56">
    <property type="entry name" value="OXYGEN SENSOR HISTIDINE KINASE RESPONSE REGULATOR DOST"/>
    <property type="match status" value="1"/>
</dbReference>
<keyword evidence="3" id="KW-0902">Two-component regulatory system</keyword>
<name>A0A7W5CIK1_9MICO</name>
<dbReference type="InterPro" id="IPR029016">
    <property type="entry name" value="GAF-like_dom_sf"/>
</dbReference>
<dbReference type="Pfam" id="PF13185">
    <property type="entry name" value="GAF_2"/>
    <property type="match status" value="2"/>
</dbReference>
<dbReference type="CDD" id="cd16917">
    <property type="entry name" value="HATPase_UhpB-NarQ-NarX-like"/>
    <property type="match status" value="1"/>
</dbReference>
<dbReference type="Pfam" id="PF07730">
    <property type="entry name" value="HisKA_3"/>
    <property type="match status" value="1"/>
</dbReference>
<dbReference type="InterPro" id="IPR003018">
    <property type="entry name" value="GAF"/>
</dbReference>
<comment type="caution">
    <text evidence="5">The sequence shown here is derived from an EMBL/GenBank/DDBJ whole genome shotgun (WGS) entry which is preliminary data.</text>
</comment>
<evidence type="ECO:0000256" key="3">
    <source>
        <dbReference type="ARBA" id="ARBA00023012"/>
    </source>
</evidence>
<dbReference type="Gene3D" id="3.30.450.40">
    <property type="match status" value="2"/>
</dbReference>
<dbReference type="PANTHER" id="PTHR24421">
    <property type="entry name" value="NITRATE/NITRITE SENSOR PROTEIN NARX-RELATED"/>
    <property type="match status" value="1"/>
</dbReference>
<dbReference type="InterPro" id="IPR050482">
    <property type="entry name" value="Sensor_HK_TwoCompSys"/>
</dbReference>
<dbReference type="RefSeq" id="WP_183419771.1">
    <property type="nucleotide sequence ID" value="NZ_JACHXY010000002.1"/>
</dbReference>
<feature type="domain" description="GAF" evidence="4">
    <location>
        <begin position="51"/>
        <end position="197"/>
    </location>
</feature>
<evidence type="ECO:0000256" key="2">
    <source>
        <dbReference type="ARBA" id="ARBA00022777"/>
    </source>
</evidence>
<dbReference type="SUPFAM" id="SSF55874">
    <property type="entry name" value="ATPase domain of HSP90 chaperone/DNA topoisomerase II/histidine kinase"/>
    <property type="match status" value="1"/>
</dbReference>
<protein>
    <submittedName>
        <fullName evidence="5">Signal transduction histidine kinase</fullName>
    </submittedName>
</protein>
<organism evidence="5 6">
    <name type="scientific">Microbacterium proteolyticum</name>
    <dbReference type="NCBI Taxonomy" id="1572644"/>
    <lineage>
        <taxon>Bacteria</taxon>
        <taxon>Bacillati</taxon>
        <taxon>Actinomycetota</taxon>
        <taxon>Actinomycetes</taxon>
        <taxon>Micrococcales</taxon>
        <taxon>Microbacteriaceae</taxon>
        <taxon>Microbacterium</taxon>
    </lineage>
</organism>
<dbReference type="InterPro" id="IPR011712">
    <property type="entry name" value="Sig_transdc_His_kin_sub3_dim/P"/>
</dbReference>
<feature type="domain" description="GAF" evidence="4">
    <location>
        <begin position="217"/>
        <end position="359"/>
    </location>
</feature>
<dbReference type="SMART" id="SM00065">
    <property type="entry name" value="GAF"/>
    <property type="match status" value="2"/>
</dbReference>
<accession>A0A7W5CIK1</accession>
<evidence type="ECO:0000256" key="1">
    <source>
        <dbReference type="ARBA" id="ARBA00022679"/>
    </source>
</evidence>
<proteinExistence type="predicted"/>
<evidence type="ECO:0000313" key="6">
    <source>
        <dbReference type="Proteomes" id="UP000543579"/>
    </source>
</evidence>
<gene>
    <name evidence="5" type="ORF">FHS07_002022</name>
</gene>
<dbReference type="EMBL" id="JACHXY010000002">
    <property type="protein sequence ID" value="MBB3158326.1"/>
    <property type="molecule type" value="Genomic_DNA"/>
</dbReference>
<evidence type="ECO:0000259" key="4">
    <source>
        <dbReference type="SMART" id="SM00065"/>
    </source>
</evidence>
<dbReference type="SUPFAM" id="SSF55781">
    <property type="entry name" value="GAF domain-like"/>
    <property type="match status" value="2"/>
</dbReference>
<dbReference type="GO" id="GO:0046983">
    <property type="term" value="F:protein dimerization activity"/>
    <property type="evidence" value="ECO:0007669"/>
    <property type="project" value="InterPro"/>
</dbReference>
<dbReference type="Proteomes" id="UP000543579">
    <property type="component" value="Unassembled WGS sequence"/>
</dbReference>
<keyword evidence="1" id="KW-0808">Transferase</keyword>
<dbReference type="Gene3D" id="3.30.565.10">
    <property type="entry name" value="Histidine kinase-like ATPase, C-terminal domain"/>
    <property type="match status" value="1"/>
</dbReference>
<dbReference type="GO" id="GO:0016020">
    <property type="term" value="C:membrane"/>
    <property type="evidence" value="ECO:0007669"/>
    <property type="project" value="InterPro"/>
</dbReference>
<dbReference type="GO" id="GO:0000155">
    <property type="term" value="F:phosphorelay sensor kinase activity"/>
    <property type="evidence" value="ECO:0007669"/>
    <property type="project" value="InterPro"/>
</dbReference>
<keyword evidence="2 5" id="KW-0418">Kinase</keyword>
<dbReference type="InterPro" id="IPR036890">
    <property type="entry name" value="HATPase_C_sf"/>
</dbReference>